<dbReference type="EMBL" id="JAENIL010000018">
    <property type="protein sequence ID" value="MBK1877421.1"/>
    <property type="molecule type" value="Genomic_DNA"/>
</dbReference>
<keyword evidence="2" id="KW-1185">Reference proteome</keyword>
<evidence type="ECO:0000313" key="2">
    <source>
        <dbReference type="Proteomes" id="UP000617628"/>
    </source>
</evidence>
<evidence type="ECO:0008006" key="3">
    <source>
        <dbReference type="Google" id="ProtNLM"/>
    </source>
</evidence>
<organism evidence="1 2">
    <name type="scientific">Pelagicoccus mobilis</name>
    <dbReference type="NCBI Taxonomy" id="415221"/>
    <lineage>
        <taxon>Bacteria</taxon>
        <taxon>Pseudomonadati</taxon>
        <taxon>Verrucomicrobiota</taxon>
        <taxon>Opitutia</taxon>
        <taxon>Puniceicoccales</taxon>
        <taxon>Pelagicoccaceae</taxon>
        <taxon>Pelagicoccus</taxon>
    </lineage>
</organism>
<gene>
    <name evidence="1" type="ORF">JIN87_11130</name>
</gene>
<name>A0A934RVU4_9BACT</name>
<dbReference type="RefSeq" id="WP_200355636.1">
    <property type="nucleotide sequence ID" value="NZ_JAENIL010000018.1"/>
</dbReference>
<proteinExistence type="predicted"/>
<dbReference type="AlphaFoldDB" id="A0A934RVU4"/>
<protein>
    <recommendedName>
        <fullName evidence="3">Xylose isomerase</fullName>
    </recommendedName>
</protein>
<sequence>MHQYLNDQSNEPPKLRIYLNLENLIDLPAHSIGHELKWPEAEGRLHADGFQGVQLTGESQPIEGGQLPYCGLDRINKPEESDAIFACHKERGDQCITLHVGWGMESDAEAHNLIDSILNASEKHHLPAFIETHRATITQDAWRTVEWTKSYPEIRFNGDYSHFYCGQEMVYGDLEERFKFMQPIFDRVGFLHGRIAAPGYMQAPIENTEDRPKQALGTSNYLEHFKEMWRRSMTGFRANAPAGSVLVFAPELLASHIFYARVFPDPNGNLQEETDRYQQALLYRQLAQECWAEA</sequence>
<accession>A0A934RVU4</accession>
<comment type="caution">
    <text evidence="1">The sequence shown here is derived from an EMBL/GenBank/DDBJ whole genome shotgun (WGS) entry which is preliminary data.</text>
</comment>
<evidence type="ECO:0000313" key="1">
    <source>
        <dbReference type="EMBL" id="MBK1877421.1"/>
    </source>
</evidence>
<dbReference type="Proteomes" id="UP000617628">
    <property type="component" value="Unassembled WGS sequence"/>
</dbReference>
<reference evidence="1" key="1">
    <citation type="submission" date="2021-01" db="EMBL/GenBank/DDBJ databases">
        <title>Modified the classification status of verrucomicrobia.</title>
        <authorList>
            <person name="Feng X."/>
        </authorList>
    </citation>
    <scope>NUCLEOTIDE SEQUENCE</scope>
    <source>
        <strain evidence="1">KCTC 13126</strain>
    </source>
</reference>